<gene>
    <name evidence="1" type="ORF">SAMN04490244_107150</name>
</gene>
<organism evidence="1 2">
    <name type="scientific">Tranquillimonas rosea</name>
    <dbReference type="NCBI Taxonomy" id="641238"/>
    <lineage>
        <taxon>Bacteria</taxon>
        <taxon>Pseudomonadati</taxon>
        <taxon>Pseudomonadota</taxon>
        <taxon>Alphaproteobacteria</taxon>
        <taxon>Rhodobacterales</taxon>
        <taxon>Roseobacteraceae</taxon>
        <taxon>Tranquillimonas</taxon>
    </lineage>
</organism>
<dbReference type="STRING" id="641238.SAMN04490244_107150"/>
<sequence>MARPNTKPASQQPKAPDFLAWHVIDKGERSFWNKVGAAWRHKDDKGYTLQLETVPINGRIVLRQPLEEPDRADGQNENGRG</sequence>
<evidence type="ECO:0000313" key="1">
    <source>
        <dbReference type="EMBL" id="SES21547.1"/>
    </source>
</evidence>
<protein>
    <submittedName>
        <fullName evidence="1">Uncharacterized protein</fullName>
    </submittedName>
</protein>
<dbReference type="RefSeq" id="WP_092694386.1">
    <property type="nucleotide sequence ID" value="NZ_FOGU01000007.1"/>
</dbReference>
<keyword evidence="2" id="KW-1185">Reference proteome</keyword>
<reference evidence="1 2" key="1">
    <citation type="submission" date="2016-10" db="EMBL/GenBank/DDBJ databases">
        <authorList>
            <person name="de Groot N.N."/>
        </authorList>
    </citation>
    <scope>NUCLEOTIDE SEQUENCE [LARGE SCALE GENOMIC DNA]</scope>
    <source>
        <strain evidence="1 2">DSM 23042</strain>
    </source>
</reference>
<accession>A0A1H9VJM8</accession>
<dbReference type="EMBL" id="FOGU01000007">
    <property type="protein sequence ID" value="SES21547.1"/>
    <property type="molecule type" value="Genomic_DNA"/>
</dbReference>
<evidence type="ECO:0000313" key="2">
    <source>
        <dbReference type="Proteomes" id="UP000198885"/>
    </source>
</evidence>
<dbReference type="OrthoDB" id="7652274at2"/>
<dbReference type="Proteomes" id="UP000198885">
    <property type="component" value="Unassembled WGS sequence"/>
</dbReference>
<proteinExistence type="predicted"/>
<dbReference type="AlphaFoldDB" id="A0A1H9VJM8"/>
<name>A0A1H9VJM8_9RHOB</name>